<protein>
    <submittedName>
        <fullName evidence="3">Uncharacterized protein</fullName>
    </submittedName>
</protein>
<sequence length="310" mass="34620">MPVIAGDPEQRVTISLPRQLKGLQGEAGNAFHYKKFQMWHKGTTLLKEPAQIAAVHDGDLVVIKPVDDTPVKSEFTQSTNKAEFVAHPVQQRAVRRQPERAMPSIKFEAVSEKQAAFIDHPRARPVPVRPKSGGWKPETAAFTGESTYKAAYAGGPAQPVERRKVANAWKPNTAPFEAYSSYAADYKKHPVEELQRAKRVHQRHWNDAPFEGESTYAQAFKTHEGARPSTPWKGPENRILDDTPFEGMSEYLREYQKKQTVNVVHLEPAALERPRSAPPRGKTAPRRPLVPAAGQVTPRRPPTRGAKPQA</sequence>
<proteinExistence type="inferred from homology"/>
<dbReference type="PANTHER" id="PTHR31516">
    <property type="entry name" value="STABILIZER OF AXONEMAL MICROTUBULES 2"/>
    <property type="match status" value="1"/>
</dbReference>
<evidence type="ECO:0000313" key="3">
    <source>
        <dbReference type="EMBL" id="CAK0802403.1"/>
    </source>
</evidence>
<evidence type="ECO:0000256" key="1">
    <source>
        <dbReference type="ARBA" id="ARBA00008738"/>
    </source>
</evidence>
<accession>A0ABN9Q9A9</accession>
<evidence type="ECO:0000256" key="2">
    <source>
        <dbReference type="SAM" id="MobiDB-lite"/>
    </source>
</evidence>
<comment type="caution">
    <text evidence="3">The sequence shown here is derived from an EMBL/GenBank/DDBJ whole genome shotgun (WGS) entry which is preliminary data.</text>
</comment>
<feature type="region of interest" description="Disordered" evidence="2">
    <location>
        <begin position="267"/>
        <end position="310"/>
    </location>
</feature>
<dbReference type="PANTHER" id="PTHR31516:SF17">
    <property type="entry name" value="STABILIZER OF AXONEMAL MICROTUBULES 2"/>
    <property type="match status" value="1"/>
</dbReference>
<organism evidence="3 4">
    <name type="scientific">Prorocentrum cordatum</name>
    <dbReference type="NCBI Taxonomy" id="2364126"/>
    <lineage>
        <taxon>Eukaryota</taxon>
        <taxon>Sar</taxon>
        <taxon>Alveolata</taxon>
        <taxon>Dinophyceae</taxon>
        <taxon>Prorocentrales</taxon>
        <taxon>Prorocentraceae</taxon>
        <taxon>Prorocentrum</taxon>
    </lineage>
</organism>
<keyword evidence="4" id="KW-1185">Reference proteome</keyword>
<comment type="similarity">
    <text evidence="1">Belongs to the FAM154 family.</text>
</comment>
<dbReference type="Proteomes" id="UP001189429">
    <property type="component" value="Unassembled WGS sequence"/>
</dbReference>
<evidence type="ECO:0000313" key="4">
    <source>
        <dbReference type="Proteomes" id="UP001189429"/>
    </source>
</evidence>
<dbReference type="EMBL" id="CAUYUJ010002792">
    <property type="protein sequence ID" value="CAK0802403.1"/>
    <property type="molecule type" value="Genomic_DNA"/>
</dbReference>
<gene>
    <name evidence="3" type="ORF">PCOR1329_LOCUS9938</name>
</gene>
<name>A0ABN9Q9A9_9DINO</name>
<dbReference type="InterPro" id="IPR033336">
    <property type="entry name" value="SAXO1/2"/>
</dbReference>
<reference evidence="3" key="1">
    <citation type="submission" date="2023-10" db="EMBL/GenBank/DDBJ databases">
        <authorList>
            <person name="Chen Y."/>
            <person name="Shah S."/>
            <person name="Dougan E. K."/>
            <person name="Thang M."/>
            <person name="Chan C."/>
        </authorList>
    </citation>
    <scope>NUCLEOTIDE SEQUENCE [LARGE SCALE GENOMIC DNA]</scope>
</reference>